<dbReference type="Gene3D" id="3.90.930.12">
    <property type="entry name" value="Ribosomal protein L6, alpha-beta domain"/>
    <property type="match status" value="1"/>
</dbReference>
<proteinExistence type="inferred from homology"/>
<accession>A0A4D6C457</accession>
<dbReference type="EMBL" id="MK086000">
    <property type="protein sequence ID" value="QBX98536.1"/>
    <property type="molecule type" value="Genomic_DNA"/>
</dbReference>
<reference evidence="5" key="1">
    <citation type="journal article" date="2019" name="Genome Biol. Evol.">
        <title>Tracing the Evolution of the Plastome and Mitogenome in the Chloropicophyceae Uncovered Convergent tRNA Gene Losses and a Variant Plastid Genetic Code.</title>
        <authorList>
            <person name="Turmel M."/>
            <person name="Dos Santos A.L."/>
            <person name="Otis C."/>
            <person name="Sergerie R."/>
            <person name="Lemieux C."/>
        </authorList>
    </citation>
    <scope>NUCLEOTIDE SEQUENCE</scope>
</reference>
<dbReference type="InterPro" id="IPR019906">
    <property type="entry name" value="Ribosomal_uL6_bac-type"/>
</dbReference>
<dbReference type="GO" id="GO:0022625">
    <property type="term" value="C:cytosolic large ribosomal subunit"/>
    <property type="evidence" value="ECO:0007669"/>
    <property type="project" value="TreeGrafter"/>
</dbReference>
<gene>
    <name evidence="5" type="primary">rpl6</name>
</gene>
<dbReference type="GO" id="GO:0019843">
    <property type="term" value="F:rRNA binding"/>
    <property type="evidence" value="ECO:0007669"/>
    <property type="project" value="InterPro"/>
</dbReference>
<protein>
    <submittedName>
        <fullName evidence="5">Ribosomal protein L6</fullName>
    </submittedName>
</protein>
<organism evidence="5">
    <name type="scientific">Picocystis salinarum</name>
    <dbReference type="NCBI Taxonomy" id="88271"/>
    <lineage>
        <taxon>Eukaryota</taxon>
        <taxon>Viridiplantae</taxon>
        <taxon>Chlorophyta</taxon>
        <taxon>Picocystophyceae</taxon>
        <taxon>Picocystales</taxon>
        <taxon>Picocystaceae</taxon>
        <taxon>Picocystis</taxon>
    </lineage>
</organism>
<dbReference type="PRINTS" id="PR00059">
    <property type="entry name" value="RIBOSOMALL6"/>
</dbReference>
<evidence type="ECO:0000256" key="4">
    <source>
        <dbReference type="SAM" id="MobiDB-lite"/>
    </source>
</evidence>
<dbReference type="InterPro" id="IPR000702">
    <property type="entry name" value="Ribosomal_uL6-like"/>
</dbReference>
<dbReference type="SUPFAM" id="SSF56053">
    <property type="entry name" value="Ribosomal protein L6"/>
    <property type="match status" value="1"/>
</dbReference>
<geneLocation type="mitochondrion" evidence="5"/>
<evidence type="ECO:0000256" key="1">
    <source>
        <dbReference type="ARBA" id="ARBA00009356"/>
    </source>
</evidence>
<evidence type="ECO:0000256" key="2">
    <source>
        <dbReference type="ARBA" id="ARBA00022980"/>
    </source>
</evidence>
<name>A0A4D6C457_9CHLO</name>
<dbReference type="GO" id="GO:0003735">
    <property type="term" value="F:structural constituent of ribosome"/>
    <property type="evidence" value="ECO:0007669"/>
    <property type="project" value="InterPro"/>
</dbReference>
<dbReference type="GeneID" id="40351491"/>
<comment type="similarity">
    <text evidence="1">Belongs to the universal ribosomal protein uL6 family.</text>
</comment>
<dbReference type="PANTHER" id="PTHR11655">
    <property type="entry name" value="60S/50S RIBOSOMAL PROTEIN L6/L9"/>
    <property type="match status" value="1"/>
</dbReference>
<evidence type="ECO:0000313" key="5">
    <source>
        <dbReference type="EMBL" id="QBX98536.1"/>
    </source>
</evidence>
<dbReference type="RefSeq" id="YP_009646623.1">
    <property type="nucleotide sequence ID" value="NC_042491.1"/>
</dbReference>
<dbReference type="InterPro" id="IPR036789">
    <property type="entry name" value="Ribosomal_uL6-like_a/b-dom_sf"/>
</dbReference>
<sequence length="201" mass="21629">MSSRPTPTRTFRGIRTLTAPAGRTPGDAPTAELFLPPAVRLQRTAGAWVVKGPMGDCAVPLGPEATQYRWAPLRRTLQLRGEGATPLRRRLARAVAGVQHGCFVSLELRGVGFRAQTQGVPGAQYLRLRLGHSCDYRVALPPSLAAVCPSPTQVRLLGVDAATLGQWAARLVALRPPNPYTGKGVCWAGRPVVRKVGKRTR</sequence>
<dbReference type="PANTHER" id="PTHR11655:SF14">
    <property type="entry name" value="LARGE RIBOSOMAL SUBUNIT PROTEIN UL6M"/>
    <property type="match status" value="1"/>
</dbReference>
<keyword evidence="3" id="KW-0687">Ribonucleoprotein</keyword>
<dbReference type="AlphaFoldDB" id="A0A4D6C457"/>
<feature type="region of interest" description="Disordered" evidence="4">
    <location>
        <begin position="1"/>
        <end position="28"/>
    </location>
</feature>
<dbReference type="GO" id="GO:0002181">
    <property type="term" value="P:cytoplasmic translation"/>
    <property type="evidence" value="ECO:0007669"/>
    <property type="project" value="TreeGrafter"/>
</dbReference>
<keyword evidence="2 5" id="KW-0689">Ribosomal protein</keyword>
<keyword evidence="5" id="KW-0496">Mitochondrion</keyword>
<evidence type="ECO:0000256" key="3">
    <source>
        <dbReference type="ARBA" id="ARBA00023274"/>
    </source>
</evidence>